<keyword evidence="1" id="KW-0812">Transmembrane</keyword>
<dbReference type="EMBL" id="AP026830">
    <property type="protein sequence ID" value="BDR93327.1"/>
    <property type="molecule type" value="Genomic_DNA"/>
</dbReference>
<keyword evidence="1" id="KW-0472">Membrane</keyword>
<reference evidence="3" key="1">
    <citation type="submission" date="2022-09" db="EMBL/GenBank/DDBJ databases">
        <title>Complete genome sequence of Vulcanisaeta souniana.</title>
        <authorList>
            <person name="Kato S."/>
            <person name="Itoh T."/>
            <person name="Ohkuma M."/>
        </authorList>
    </citation>
    <scope>NUCLEOTIDE SEQUENCE [LARGE SCALE GENOMIC DNA]</scope>
    <source>
        <strain evidence="3">JCM 11219</strain>
    </source>
</reference>
<name>A0ABN6SZB4_9CREN</name>
<protein>
    <submittedName>
        <fullName evidence="2">Uncharacterized protein</fullName>
    </submittedName>
</protein>
<gene>
    <name evidence="2" type="ORF">Vsou_24200</name>
</gene>
<evidence type="ECO:0000313" key="3">
    <source>
        <dbReference type="Proteomes" id="UP001060771"/>
    </source>
</evidence>
<proteinExistence type="predicted"/>
<keyword evidence="3" id="KW-1185">Reference proteome</keyword>
<evidence type="ECO:0000256" key="1">
    <source>
        <dbReference type="SAM" id="Phobius"/>
    </source>
</evidence>
<dbReference type="Proteomes" id="UP001060771">
    <property type="component" value="Chromosome"/>
</dbReference>
<evidence type="ECO:0000313" key="2">
    <source>
        <dbReference type="EMBL" id="BDR93327.1"/>
    </source>
</evidence>
<feature type="transmembrane region" description="Helical" evidence="1">
    <location>
        <begin position="12"/>
        <end position="30"/>
    </location>
</feature>
<keyword evidence="1" id="KW-1133">Transmembrane helix</keyword>
<sequence length="32" mass="3652">MGIGKRVFPATPYMPMLVLVMNIGLPLWLFNM</sequence>
<accession>A0ABN6SZB4</accession>
<organism evidence="2 3">
    <name type="scientific">Vulcanisaeta souniana JCM 11219</name>
    <dbReference type="NCBI Taxonomy" id="1293586"/>
    <lineage>
        <taxon>Archaea</taxon>
        <taxon>Thermoproteota</taxon>
        <taxon>Thermoprotei</taxon>
        <taxon>Thermoproteales</taxon>
        <taxon>Thermoproteaceae</taxon>
        <taxon>Vulcanisaeta</taxon>
    </lineage>
</organism>